<dbReference type="RefSeq" id="WP_114460888.1">
    <property type="nucleotide sequence ID" value="NZ_QPIW01000006.1"/>
</dbReference>
<accession>A0A369I906</accession>
<protein>
    <recommendedName>
        <fullName evidence="4">Outer membrane protein beta-barrel domain-containing protein</fullName>
    </recommendedName>
</protein>
<evidence type="ECO:0000313" key="3">
    <source>
        <dbReference type="Proteomes" id="UP000253141"/>
    </source>
</evidence>
<feature type="chain" id="PRO_5017027210" description="Outer membrane protein beta-barrel domain-containing protein" evidence="1">
    <location>
        <begin position="32"/>
        <end position="208"/>
    </location>
</feature>
<keyword evidence="1" id="KW-0732">Signal</keyword>
<dbReference type="OrthoDB" id="1121518at2"/>
<dbReference type="EMBL" id="QPIW01000006">
    <property type="protein sequence ID" value="RDB06098.1"/>
    <property type="molecule type" value="Genomic_DNA"/>
</dbReference>
<feature type="signal peptide" evidence="1">
    <location>
        <begin position="1"/>
        <end position="31"/>
    </location>
</feature>
<organism evidence="2 3">
    <name type="scientific">Runella aurantiaca</name>
    <dbReference type="NCBI Taxonomy" id="2282308"/>
    <lineage>
        <taxon>Bacteria</taxon>
        <taxon>Pseudomonadati</taxon>
        <taxon>Bacteroidota</taxon>
        <taxon>Cytophagia</taxon>
        <taxon>Cytophagales</taxon>
        <taxon>Spirosomataceae</taxon>
        <taxon>Runella</taxon>
    </lineage>
</organism>
<evidence type="ECO:0008006" key="4">
    <source>
        <dbReference type="Google" id="ProtNLM"/>
    </source>
</evidence>
<dbReference type="Proteomes" id="UP000253141">
    <property type="component" value="Unassembled WGS sequence"/>
</dbReference>
<proteinExistence type="predicted"/>
<evidence type="ECO:0000256" key="1">
    <source>
        <dbReference type="SAM" id="SignalP"/>
    </source>
</evidence>
<dbReference type="AlphaFoldDB" id="A0A369I906"/>
<gene>
    <name evidence="2" type="ORF">DVG78_09685</name>
</gene>
<name>A0A369I906_9BACT</name>
<reference evidence="2 3" key="1">
    <citation type="submission" date="2018-07" db="EMBL/GenBank/DDBJ databases">
        <title>Genome analysis of Runella aurantiaca.</title>
        <authorList>
            <person name="Yang X."/>
        </authorList>
    </citation>
    <scope>NUCLEOTIDE SEQUENCE [LARGE SCALE GENOMIC DNA]</scope>
    <source>
        <strain evidence="2 3">YX9</strain>
    </source>
</reference>
<sequence>MLKASNCYRNNRVGGLLLLLWVSASLCRLQAQNSPFKPHYVNMTEVGGLFGRVVYDVRWSVPLAQEVQNRLSLTIQTFNGVQLKPRLAVGATVGVDWYKTALLTPIAAGVRYDLVSTPKNVHLFGTLDAGYGFNWLQVDGTGYDTKGGMMLNPGLGLKFGFKSGSAMLLSLTYKRQEAKVTKPLGWQEVEKWEDRVYNRMALRLGFMF</sequence>
<evidence type="ECO:0000313" key="2">
    <source>
        <dbReference type="EMBL" id="RDB06098.1"/>
    </source>
</evidence>
<keyword evidence="3" id="KW-1185">Reference proteome</keyword>
<comment type="caution">
    <text evidence="2">The sequence shown here is derived from an EMBL/GenBank/DDBJ whole genome shotgun (WGS) entry which is preliminary data.</text>
</comment>